<protein>
    <submittedName>
        <fullName evidence="1">Uncharacterized protein</fullName>
    </submittedName>
</protein>
<sequence>MALEDSMIDSLIADPDVTSAIDVLVTSTHADGVAVTARDCAE</sequence>
<reference evidence="1 2" key="1">
    <citation type="submission" date="2020-08" db="EMBL/GenBank/DDBJ databases">
        <title>Sequencing the genomes of 1000 actinobacteria strains.</title>
        <authorList>
            <person name="Klenk H.-P."/>
        </authorList>
    </citation>
    <scope>NUCLEOTIDE SEQUENCE [LARGE SCALE GENOMIC DNA]</scope>
    <source>
        <strain evidence="1 2">DSM 45298</strain>
    </source>
</reference>
<evidence type="ECO:0000313" key="2">
    <source>
        <dbReference type="Proteomes" id="UP000551501"/>
    </source>
</evidence>
<name>A0A840EYN8_9ACTN</name>
<dbReference type="AlphaFoldDB" id="A0A840EYN8"/>
<organism evidence="1 2">
    <name type="scientific">Gordonia humi</name>
    <dbReference type="NCBI Taxonomy" id="686429"/>
    <lineage>
        <taxon>Bacteria</taxon>
        <taxon>Bacillati</taxon>
        <taxon>Actinomycetota</taxon>
        <taxon>Actinomycetes</taxon>
        <taxon>Mycobacteriales</taxon>
        <taxon>Gordoniaceae</taxon>
        <taxon>Gordonia</taxon>
    </lineage>
</organism>
<dbReference type="Proteomes" id="UP000551501">
    <property type="component" value="Unassembled WGS sequence"/>
</dbReference>
<dbReference type="EMBL" id="JACIFP010000001">
    <property type="protein sequence ID" value="MBB4134109.1"/>
    <property type="molecule type" value="Genomic_DNA"/>
</dbReference>
<comment type="caution">
    <text evidence="1">The sequence shown here is derived from an EMBL/GenBank/DDBJ whole genome shotgun (WGS) entry which is preliminary data.</text>
</comment>
<gene>
    <name evidence="1" type="ORF">BKA16_000661</name>
</gene>
<proteinExistence type="predicted"/>
<keyword evidence="2" id="KW-1185">Reference proteome</keyword>
<evidence type="ECO:0000313" key="1">
    <source>
        <dbReference type="EMBL" id="MBB4134109.1"/>
    </source>
</evidence>
<dbReference type="RefSeq" id="WP_382426268.1">
    <property type="nucleotide sequence ID" value="NZ_JBHRTY010000001.1"/>
</dbReference>
<accession>A0A840EYN8</accession>